<dbReference type="InterPro" id="IPR001611">
    <property type="entry name" value="Leu-rich_rpt"/>
</dbReference>
<dbReference type="Proteomes" id="UP000740883">
    <property type="component" value="Unassembled WGS sequence"/>
</dbReference>
<reference evidence="3 4" key="1">
    <citation type="journal article" date="2020" name="Genome Biol. Evol.">
        <title>Comparative genomics of strictly vertically transmitted, feminizing microsporidia endosymbionts of amphipod crustaceans.</title>
        <authorList>
            <person name="Cormier A."/>
            <person name="Chebbi M.A."/>
            <person name="Giraud I."/>
            <person name="Wattier R."/>
            <person name="Teixeira M."/>
            <person name="Gilbert C."/>
            <person name="Rigaud T."/>
            <person name="Cordaux R."/>
        </authorList>
    </citation>
    <scope>NUCLEOTIDE SEQUENCE [LARGE SCALE GENOMIC DNA]</scope>
    <source>
        <strain evidence="3 4">Ou3-Ou53</strain>
    </source>
</reference>
<evidence type="ECO:0000313" key="3">
    <source>
        <dbReference type="EMBL" id="KAF9763474.1"/>
    </source>
</evidence>
<dbReference type="Pfam" id="PF00560">
    <property type="entry name" value="LRR_1"/>
    <property type="match status" value="1"/>
</dbReference>
<sequence length="435" mass="50688">MGASQSIPVGKIYIGKSNVSAPGVLRLYNLTDTVFPYRRSDFVGRYSHIRLDTKMAKVEAKMRPSMNLSPRDSNITFEEEEIYNNIYRKELTARKIIMNGSRTHNIFYDPIEDKNQIYLCRQFVVELDEEIGKIKDLKVLQACCNYISFIPNSIGMLKNLKVLILSRNRIRKIPDEIGGLVNLREINLSHNFIEELPTSMVSLKLLNALHIENNRLKKIPNFVVNLQSLKYLNISNNPISEIPFRIFKLPFLIEILAEGCPLKFEETIEKVENVSLKEICCRHLLRNNLPVYTRTDVPLARYLFSVEECCFCGGPLFDSYYLMKTKHSFEGKLYPVVYKMCESHYSYHKERLESLYKNSHKTFPFKLIVKDMTSISELFNTQKSFYSMYDNLIVRTSKMSLTTLSKFERLPKINIKNPNVLSDDDDEQYTTHVEL</sequence>
<dbReference type="SMART" id="SM00364">
    <property type="entry name" value="LRR_BAC"/>
    <property type="match status" value="4"/>
</dbReference>
<proteinExistence type="predicted"/>
<organism evidence="3 4">
    <name type="scientific">Nosema granulosis</name>
    <dbReference type="NCBI Taxonomy" id="83296"/>
    <lineage>
        <taxon>Eukaryota</taxon>
        <taxon>Fungi</taxon>
        <taxon>Fungi incertae sedis</taxon>
        <taxon>Microsporidia</taxon>
        <taxon>Nosematidae</taxon>
        <taxon>Nosema</taxon>
    </lineage>
</organism>
<dbReference type="PANTHER" id="PTHR48051:SF1">
    <property type="entry name" value="RAS SUPPRESSOR PROTEIN 1"/>
    <property type="match status" value="1"/>
</dbReference>
<evidence type="ECO:0000256" key="1">
    <source>
        <dbReference type="ARBA" id="ARBA00022614"/>
    </source>
</evidence>
<dbReference type="OrthoDB" id="660555at2759"/>
<accession>A0A9P6KZD3</accession>
<dbReference type="GO" id="GO:0005737">
    <property type="term" value="C:cytoplasm"/>
    <property type="evidence" value="ECO:0007669"/>
    <property type="project" value="TreeGrafter"/>
</dbReference>
<dbReference type="Gene3D" id="3.80.10.10">
    <property type="entry name" value="Ribonuclease Inhibitor"/>
    <property type="match status" value="1"/>
</dbReference>
<keyword evidence="1" id="KW-0433">Leucine-rich repeat</keyword>
<dbReference type="EMBL" id="SBJO01000073">
    <property type="protein sequence ID" value="KAF9763474.1"/>
    <property type="molecule type" value="Genomic_DNA"/>
</dbReference>
<protein>
    <submittedName>
        <fullName evidence="3">Leucine-rich repeat-containing protein 57</fullName>
    </submittedName>
</protein>
<evidence type="ECO:0000256" key="2">
    <source>
        <dbReference type="ARBA" id="ARBA00022737"/>
    </source>
</evidence>
<keyword evidence="2" id="KW-0677">Repeat</keyword>
<dbReference type="PANTHER" id="PTHR48051">
    <property type="match status" value="1"/>
</dbReference>
<keyword evidence="4" id="KW-1185">Reference proteome</keyword>
<dbReference type="AlphaFoldDB" id="A0A9P6KZD3"/>
<dbReference type="InterPro" id="IPR050216">
    <property type="entry name" value="LRR_domain-containing"/>
</dbReference>
<dbReference type="PROSITE" id="PS51450">
    <property type="entry name" value="LRR"/>
    <property type="match status" value="3"/>
</dbReference>
<dbReference type="InterPro" id="IPR003591">
    <property type="entry name" value="Leu-rich_rpt_typical-subtyp"/>
</dbReference>
<gene>
    <name evidence="3" type="primary">lrrc57</name>
    <name evidence="3" type="ORF">NGRA_1241</name>
</gene>
<comment type="caution">
    <text evidence="3">The sequence shown here is derived from an EMBL/GenBank/DDBJ whole genome shotgun (WGS) entry which is preliminary data.</text>
</comment>
<dbReference type="InterPro" id="IPR032675">
    <property type="entry name" value="LRR_dom_sf"/>
</dbReference>
<dbReference type="Pfam" id="PF13855">
    <property type="entry name" value="LRR_8"/>
    <property type="match status" value="1"/>
</dbReference>
<dbReference type="SMART" id="SM00369">
    <property type="entry name" value="LRR_TYP"/>
    <property type="match status" value="3"/>
</dbReference>
<name>A0A9P6KZD3_9MICR</name>
<evidence type="ECO:0000313" key="4">
    <source>
        <dbReference type="Proteomes" id="UP000740883"/>
    </source>
</evidence>
<dbReference type="SUPFAM" id="SSF52058">
    <property type="entry name" value="L domain-like"/>
    <property type="match status" value="1"/>
</dbReference>